<comment type="caution">
    <text evidence="1">The sequence shown here is derived from an EMBL/GenBank/DDBJ whole genome shotgun (WGS) entry which is preliminary data.</text>
</comment>
<sequence length="66" mass="7739">MIKAIFRLFIVKPWQKYILWCDEMGLTLENKRSCVPRLSEPTNEASISEPVIEQNAIGNKKERPYD</sequence>
<dbReference type="AlphaFoldDB" id="A0A106BYQ7"/>
<accession>A0A106BYQ7</accession>
<proteinExistence type="predicted"/>
<gene>
    <name evidence="1" type="ORF">AWJ07_06305</name>
</gene>
<organism evidence="1">
    <name type="scientific">Shewanella frigidimarina</name>
    <dbReference type="NCBI Taxonomy" id="56812"/>
    <lineage>
        <taxon>Bacteria</taxon>
        <taxon>Pseudomonadati</taxon>
        <taxon>Pseudomonadota</taxon>
        <taxon>Gammaproteobacteria</taxon>
        <taxon>Alteromonadales</taxon>
        <taxon>Shewanellaceae</taxon>
        <taxon>Shewanella</taxon>
    </lineage>
</organism>
<dbReference type="EMBL" id="LRDC01000029">
    <property type="protein sequence ID" value="KVX01064.1"/>
    <property type="molecule type" value="Genomic_DNA"/>
</dbReference>
<evidence type="ECO:0000313" key="2">
    <source>
        <dbReference type="Proteomes" id="UP000055702"/>
    </source>
</evidence>
<protein>
    <submittedName>
        <fullName evidence="1">Uncharacterized protein</fullName>
    </submittedName>
</protein>
<reference evidence="1 2" key="1">
    <citation type="submission" date="2016-01" db="EMBL/GenBank/DDBJ databases">
        <title>Draft genome of the antarctic isolate Shewanella frigidimarina Ag06-30.</title>
        <authorList>
            <person name="Parmeciano Di Noto G."/>
            <person name="Vazquez S."/>
            <person name="Mac Cormack W."/>
            <person name="Iriarte A."/>
            <person name="Quiroga C."/>
        </authorList>
    </citation>
    <scope>NUCLEOTIDE SEQUENCE [LARGE SCALE GENOMIC DNA]</scope>
    <source>
        <strain evidence="1 2">Ag06-30</strain>
    </source>
</reference>
<name>A0A106BYQ7_SHEFR</name>
<dbReference type="Proteomes" id="UP000055702">
    <property type="component" value="Unassembled WGS sequence"/>
</dbReference>
<evidence type="ECO:0000313" key="1">
    <source>
        <dbReference type="EMBL" id="KVX01064.1"/>
    </source>
</evidence>